<keyword evidence="2" id="KW-1133">Transmembrane helix</keyword>
<name>A6GG38_9BACT</name>
<keyword evidence="2" id="KW-0812">Transmembrane</keyword>
<feature type="compositionally biased region" description="Acidic residues" evidence="1">
    <location>
        <begin position="65"/>
        <end position="78"/>
    </location>
</feature>
<evidence type="ECO:0000313" key="5">
    <source>
        <dbReference type="Proteomes" id="UP000005801"/>
    </source>
</evidence>
<evidence type="ECO:0000256" key="1">
    <source>
        <dbReference type="SAM" id="MobiDB-lite"/>
    </source>
</evidence>
<dbReference type="Proteomes" id="UP000005801">
    <property type="component" value="Unassembled WGS sequence"/>
</dbReference>
<dbReference type="AlphaFoldDB" id="A6GG38"/>
<dbReference type="STRING" id="391625.PPSIR1_08042"/>
<gene>
    <name evidence="4" type="ORF">PPSIR1_08042</name>
</gene>
<feature type="chain" id="PRO_5002697430" evidence="3">
    <location>
        <begin position="32"/>
        <end position="228"/>
    </location>
</feature>
<keyword evidence="3" id="KW-0732">Signal</keyword>
<keyword evidence="5" id="KW-1185">Reference proteome</keyword>
<evidence type="ECO:0000256" key="2">
    <source>
        <dbReference type="SAM" id="Phobius"/>
    </source>
</evidence>
<evidence type="ECO:0000313" key="4">
    <source>
        <dbReference type="EMBL" id="EDM75166.1"/>
    </source>
</evidence>
<feature type="transmembrane region" description="Helical" evidence="2">
    <location>
        <begin position="195"/>
        <end position="218"/>
    </location>
</feature>
<sequence length="228" mass="23435">MDEVPRWRRAWALSLAMILVTAPLGASPAWAGEGAAVEAPAEAEAEAEAGAEAEADESAGSSADGYDEQVDVGWEDPGPEQPSTGPTVTIEVHDHLRPVYLLPAGTTEGSAAALCEAPCDRRVGDLSGQFVLDGPRRNGSKPFSLSGGDSLRLVAKGGNPKRKTQGIVVIALSAVTAIGLAITPTRVNMRRGMGLTLWGAAGVIGLGGIGSGVALIRFSRTQVKVLSE</sequence>
<proteinExistence type="predicted"/>
<feature type="compositionally biased region" description="Acidic residues" evidence="1">
    <location>
        <begin position="41"/>
        <end position="57"/>
    </location>
</feature>
<feature type="region of interest" description="Disordered" evidence="1">
    <location>
        <begin position="35"/>
        <end position="88"/>
    </location>
</feature>
<reference evidence="4 5" key="1">
    <citation type="submission" date="2007-06" db="EMBL/GenBank/DDBJ databases">
        <authorList>
            <person name="Shimkets L."/>
            <person name="Ferriera S."/>
            <person name="Johnson J."/>
            <person name="Kravitz S."/>
            <person name="Beeson K."/>
            <person name="Sutton G."/>
            <person name="Rogers Y.-H."/>
            <person name="Friedman R."/>
            <person name="Frazier M."/>
            <person name="Venter J.C."/>
        </authorList>
    </citation>
    <scope>NUCLEOTIDE SEQUENCE [LARGE SCALE GENOMIC DNA]</scope>
    <source>
        <strain evidence="4 5">SIR-1</strain>
    </source>
</reference>
<accession>A6GG38</accession>
<evidence type="ECO:0000256" key="3">
    <source>
        <dbReference type="SAM" id="SignalP"/>
    </source>
</evidence>
<feature type="transmembrane region" description="Helical" evidence="2">
    <location>
        <begin position="166"/>
        <end position="183"/>
    </location>
</feature>
<dbReference type="EMBL" id="ABCS01000101">
    <property type="protein sequence ID" value="EDM75166.1"/>
    <property type="molecule type" value="Genomic_DNA"/>
</dbReference>
<keyword evidence="2" id="KW-0472">Membrane</keyword>
<protein>
    <submittedName>
        <fullName evidence="4">Uncharacterized protein</fullName>
    </submittedName>
</protein>
<comment type="caution">
    <text evidence="4">The sequence shown here is derived from an EMBL/GenBank/DDBJ whole genome shotgun (WGS) entry which is preliminary data.</text>
</comment>
<feature type="signal peptide" evidence="3">
    <location>
        <begin position="1"/>
        <end position="31"/>
    </location>
</feature>
<organism evidence="4 5">
    <name type="scientific">Plesiocystis pacifica SIR-1</name>
    <dbReference type="NCBI Taxonomy" id="391625"/>
    <lineage>
        <taxon>Bacteria</taxon>
        <taxon>Pseudomonadati</taxon>
        <taxon>Myxococcota</taxon>
        <taxon>Polyangia</taxon>
        <taxon>Nannocystales</taxon>
        <taxon>Nannocystaceae</taxon>
        <taxon>Plesiocystis</taxon>
    </lineage>
</organism>